<dbReference type="PANTHER" id="PTHR39757:SF5">
    <property type="entry name" value="OS02G0190600 PROTEIN"/>
    <property type="match status" value="1"/>
</dbReference>
<dbReference type="SUPFAM" id="SSF51905">
    <property type="entry name" value="FAD/NAD(P)-binding domain"/>
    <property type="match status" value="1"/>
</dbReference>
<dbReference type="NCBIfam" id="TIGR01790">
    <property type="entry name" value="carotene-cycl"/>
    <property type="match status" value="1"/>
</dbReference>
<keyword evidence="2" id="KW-0125">Carotenoid biosynthesis</keyword>
<dbReference type="Pfam" id="PF05834">
    <property type="entry name" value="Lycopene_cycl"/>
    <property type="match status" value="1"/>
</dbReference>
<dbReference type="Proteomes" id="UP001428817">
    <property type="component" value="Unassembled WGS sequence"/>
</dbReference>
<reference evidence="5" key="1">
    <citation type="journal article" date="2019" name="Int. J. Syst. Evol. Microbiol.">
        <title>The Global Catalogue of Microorganisms (GCM) 10K type strain sequencing project: providing services to taxonomists for standard genome sequencing and annotation.</title>
        <authorList>
            <consortium name="The Broad Institute Genomics Platform"/>
            <consortium name="The Broad Institute Genome Sequencing Center for Infectious Disease"/>
            <person name="Wu L."/>
            <person name="Ma J."/>
        </authorList>
    </citation>
    <scope>NUCLEOTIDE SEQUENCE [LARGE SCALE GENOMIC DNA]</scope>
    <source>
        <strain evidence="5">JCM 18303</strain>
    </source>
</reference>
<evidence type="ECO:0000313" key="5">
    <source>
        <dbReference type="Proteomes" id="UP001428817"/>
    </source>
</evidence>
<protein>
    <recommendedName>
        <fullName evidence="6">Lycopene cyclase</fullName>
    </recommendedName>
</protein>
<evidence type="ECO:0000256" key="2">
    <source>
        <dbReference type="ARBA" id="ARBA00022746"/>
    </source>
</evidence>
<evidence type="ECO:0000256" key="3">
    <source>
        <dbReference type="ARBA" id="ARBA00023027"/>
    </source>
</evidence>
<evidence type="ECO:0008006" key="6">
    <source>
        <dbReference type="Google" id="ProtNLM"/>
    </source>
</evidence>
<keyword evidence="3" id="KW-0520">NAD</keyword>
<comment type="similarity">
    <text evidence="1">Belongs to the lycopene cyclase family.</text>
</comment>
<dbReference type="PANTHER" id="PTHR39757">
    <property type="match status" value="1"/>
</dbReference>
<sequence>MLVVGGGPAGRAVAAACGERGLRTRLLDPSPGRPWPATYGCWRDELPAWLPPDVLAATAPATAFARREHRLDRDYAVFDAAALRRELDGRLATHGVPVERGRARPSDLPPAGVVIDAGGHGQPLAISRGTRACTEQTAFGLVLPAELAEPLRPSGTAVFMDWRPPGPPVSEEDRYSVTPHSRAVGTFLYAVPLDGDRVLLEETSLAARPGLGPDVLEARLRARLAGRGIRPPDGAPRELVRFPLDRPRHRAPGVLGFGAAAPLTHPATGYQLADALRLAPAVAQALTAGLTESPAKALTSANALLWSPSARLARQLRRYGLELMLRLPPADLPAFFEAFFGLPARDRWTFLGGRDRPAGCALAMARVFGKVDRATKLRLIGSSLLVSPPPGVHEWSSVG</sequence>
<organism evidence="4 5">
    <name type="scientific">Pseudonocardia eucalypti</name>
    <dbReference type="NCBI Taxonomy" id="648755"/>
    <lineage>
        <taxon>Bacteria</taxon>
        <taxon>Bacillati</taxon>
        <taxon>Actinomycetota</taxon>
        <taxon>Actinomycetes</taxon>
        <taxon>Pseudonocardiales</taxon>
        <taxon>Pseudonocardiaceae</taxon>
        <taxon>Pseudonocardia</taxon>
    </lineage>
</organism>
<dbReference type="RefSeq" id="WP_345703480.1">
    <property type="nucleotide sequence ID" value="NZ_BAABJP010000057.1"/>
</dbReference>
<proteinExistence type="inferred from homology"/>
<name>A0ABP9RAK7_9PSEU</name>
<evidence type="ECO:0000256" key="1">
    <source>
        <dbReference type="ARBA" id="ARBA00006599"/>
    </source>
</evidence>
<accession>A0ABP9RAK7</accession>
<comment type="caution">
    <text evidence="4">The sequence shown here is derived from an EMBL/GenBank/DDBJ whole genome shotgun (WGS) entry which is preliminary data.</text>
</comment>
<dbReference type="InterPro" id="IPR010108">
    <property type="entry name" value="Lycopene_cyclase_b/e"/>
</dbReference>
<dbReference type="Gene3D" id="3.50.50.60">
    <property type="entry name" value="FAD/NAD(P)-binding domain"/>
    <property type="match status" value="1"/>
</dbReference>
<keyword evidence="5" id="KW-1185">Reference proteome</keyword>
<dbReference type="InterPro" id="IPR036188">
    <property type="entry name" value="FAD/NAD-bd_sf"/>
</dbReference>
<dbReference type="EMBL" id="BAABJP010000057">
    <property type="protein sequence ID" value="GAA5173750.1"/>
    <property type="molecule type" value="Genomic_DNA"/>
</dbReference>
<evidence type="ECO:0000313" key="4">
    <source>
        <dbReference type="EMBL" id="GAA5173750.1"/>
    </source>
</evidence>
<gene>
    <name evidence="4" type="ORF">GCM10023321_76020</name>
</gene>